<evidence type="ECO:0000313" key="2">
    <source>
        <dbReference type="EMBL" id="GIG75830.1"/>
    </source>
</evidence>
<organism evidence="2 3">
    <name type="scientific">Planosporangium flavigriseum</name>
    <dbReference type="NCBI Taxonomy" id="373681"/>
    <lineage>
        <taxon>Bacteria</taxon>
        <taxon>Bacillati</taxon>
        <taxon>Actinomycetota</taxon>
        <taxon>Actinomycetes</taxon>
        <taxon>Micromonosporales</taxon>
        <taxon>Micromonosporaceae</taxon>
        <taxon>Planosporangium</taxon>
    </lineage>
</organism>
<gene>
    <name evidence="2" type="ORF">Pfl04_42340</name>
</gene>
<evidence type="ECO:0000256" key="1">
    <source>
        <dbReference type="SAM" id="MobiDB-lite"/>
    </source>
</evidence>
<evidence type="ECO:0000313" key="3">
    <source>
        <dbReference type="Proteomes" id="UP000653674"/>
    </source>
</evidence>
<dbReference type="AlphaFoldDB" id="A0A8J3LS68"/>
<keyword evidence="3" id="KW-1185">Reference proteome</keyword>
<protein>
    <submittedName>
        <fullName evidence="2">Uncharacterized protein</fullName>
    </submittedName>
</protein>
<name>A0A8J3LS68_9ACTN</name>
<sequence>MIASALAWIVGALAAVGVGVLALSLIGDGLTSRTVQPLTPEVVAREAASAQRSPAAASAMPESGPATAPESAPATTPPAVKAVAPVGTEKLVSSPGGSAVARCAGGQVYLVSWSPAQGFRVDHVARGPGSQASVKFESDDDVKVFLTVRCVGGEPQTDISQRSDDRGGKG</sequence>
<comment type="caution">
    <text evidence="2">The sequence shown here is derived from an EMBL/GenBank/DDBJ whole genome shotgun (WGS) entry which is preliminary data.</text>
</comment>
<feature type="region of interest" description="Disordered" evidence="1">
    <location>
        <begin position="45"/>
        <end position="81"/>
    </location>
</feature>
<reference evidence="2" key="1">
    <citation type="submission" date="2021-01" db="EMBL/GenBank/DDBJ databases">
        <title>Whole genome shotgun sequence of Planosporangium flavigriseum NBRC 105377.</title>
        <authorList>
            <person name="Komaki H."/>
            <person name="Tamura T."/>
        </authorList>
    </citation>
    <scope>NUCLEOTIDE SEQUENCE</scope>
    <source>
        <strain evidence="2">NBRC 105377</strain>
    </source>
</reference>
<dbReference type="Proteomes" id="UP000653674">
    <property type="component" value="Unassembled WGS sequence"/>
</dbReference>
<accession>A0A8J3LS68</accession>
<proteinExistence type="predicted"/>
<dbReference type="EMBL" id="BONU01000038">
    <property type="protein sequence ID" value="GIG75830.1"/>
    <property type="molecule type" value="Genomic_DNA"/>
</dbReference>